<dbReference type="AlphaFoldDB" id="A0AAF3JB64"/>
<dbReference type="WBParaSite" id="MBELARI_LOCUS7998">
    <property type="protein sequence ID" value="MBELARI_LOCUS7998"/>
    <property type="gene ID" value="MBELARI_LOCUS7998"/>
</dbReference>
<evidence type="ECO:0000313" key="11">
    <source>
        <dbReference type="WBParaSite" id="MBELARI_LOCUS7998"/>
    </source>
</evidence>
<evidence type="ECO:0000256" key="5">
    <source>
        <dbReference type="ARBA" id="ARBA00022781"/>
    </source>
</evidence>
<evidence type="ECO:0000256" key="8">
    <source>
        <dbReference type="ARBA" id="ARBA00023136"/>
    </source>
</evidence>
<dbReference type="InterPro" id="IPR006808">
    <property type="entry name" value="ATP_synth_F0_gsu_mt"/>
</dbReference>
<dbReference type="GO" id="GO:0015986">
    <property type="term" value="P:proton motive force-driven ATP synthesis"/>
    <property type="evidence" value="ECO:0007669"/>
    <property type="project" value="InterPro"/>
</dbReference>
<comment type="subcellular location">
    <subcellularLocation>
        <location evidence="1">Mitochondrion membrane</location>
    </subcellularLocation>
</comment>
<evidence type="ECO:0000313" key="10">
    <source>
        <dbReference type="Proteomes" id="UP000887575"/>
    </source>
</evidence>
<dbReference type="PANTHER" id="PTHR12386">
    <property type="entry name" value="ATP SYNTHASE SUBUNIT"/>
    <property type="match status" value="1"/>
</dbReference>
<proteinExistence type="inferred from homology"/>
<evidence type="ECO:0000256" key="7">
    <source>
        <dbReference type="ARBA" id="ARBA00023128"/>
    </source>
</evidence>
<evidence type="ECO:0000256" key="4">
    <source>
        <dbReference type="ARBA" id="ARBA00022547"/>
    </source>
</evidence>
<evidence type="ECO:0000256" key="2">
    <source>
        <dbReference type="ARBA" id="ARBA00005699"/>
    </source>
</evidence>
<accession>A0AAF3JB64</accession>
<keyword evidence="7" id="KW-0496">Mitochondrion</keyword>
<keyword evidence="5" id="KW-0375">Hydrogen ion transport</keyword>
<keyword evidence="8" id="KW-0472">Membrane</keyword>
<dbReference type="WBParaSite" id="MBELARI_LOCUS8230">
    <property type="protein sequence ID" value="MBELARI_LOCUS8230"/>
    <property type="gene ID" value="MBELARI_LOCUS8230"/>
</dbReference>
<name>A0AAF3JB64_9BILA</name>
<dbReference type="GO" id="GO:0031966">
    <property type="term" value="C:mitochondrial membrane"/>
    <property type="evidence" value="ECO:0007669"/>
    <property type="project" value="UniProtKB-SubCell"/>
</dbReference>
<keyword evidence="6" id="KW-0406">Ion transport</keyword>
<keyword evidence="10" id="KW-1185">Reference proteome</keyword>
<evidence type="ECO:0000256" key="6">
    <source>
        <dbReference type="ARBA" id="ARBA00023065"/>
    </source>
</evidence>
<protein>
    <submittedName>
        <fullName evidence="11 12">ATP synthase subunit g, mitochondrial</fullName>
    </submittedName>
</protein>
<evidence type="ECO:0000313" key="12">
    <source>
        <dbReference type="WBParaSite" id="MBELARI_LOCUS8230"/>
    </source>
</evidence>
<dbReference type="GO" id="GO:0015078">
    <property type="term" value="F:proton transmembrane transporter activity"/>
    <property type="evidence" value="ECO:0007669"/>
    <property type="project" value="InterPro"/>
</dbReference>
<keyword evidence="3" id="KW-0813">Transport</keyword>
<evidence type="ECO:0000256" key="1">
    <source>
        <dbReference type="ARBA" id="ARBA00004325"/>
    </source>
</evidence>
<sequence>MSRSLNFFEKMALNFGVIYRHQANQFPRRFGTLKEVWAKELRPPTSSDLPKIKSEWQKLCKDVQSQTYKNFTVRELLVSVAVGMEICAWFFVGEMIGRRNIVGYLVPADYISKDTRKKAKAAENEKPRVI</sequence>
<dbReference type="GO" id="GO:0045259">
    <property type="term" value="C:proton-transporting ATP synthase complex"/>
    <property type="evidence" value="ECO:0007669"/>
    <property type="project" value="UniProtKB-KW"/>
</dbReference>
<evidence type="ECO:0000256" key="3">
    <source>
        <dbReference type="ARBA" id="ARBA00022448"/>
    </source>
</evidence>
<reference evidence="11 12" key="1">
    <citation type="submission" date="2024-02" db="UniProtKB">
        <authorList>
            <consortium name="WormBaseParasite"/>
        </authorList>
    </citation>
    <scope>IDENTIFICATION</scope>
</reference>
<evidence type="ECO:0000256" key="9">
    <source>
        <dbReference type="ARBA" id="ARBA00023310"/>
    </source>
</evidence>
<organism evidence="10 11">
    <name type="scientific">Mesorhabditis belari</name>
    <dbReference type="NCBI Taxonomy" id="2138241"/>
    <lineage>
        <taxon>Eukaryota</taxon>
        <taxon>Metazoa</taxon>
        <taxon>Ecdysozoa</taxon>
        <taxon>Nematoda</taxon>
        <taxon>Chromadorea</taxon>
        <taxon>Rhabditida</taxon>
        <taxon>Rhabditina</taxon>
        <taxon>Rhabditomorpha</taxon>
        <taxon>Rhabditoidea</taxon>
        <taxon>Rhabditidae</taxon>
        <taxon>Mesorhabditinae</taxon>
        <taxon>Mesorhabditis</taxon>
    </lineage>
</organism>
<dbReference type="Pfam" id="PF04718">
    <property type="entry name" value="ATP-synt_G"/>
    <property type="match status" value="1"/>
</dbReference>
<keyword evidence="9" id="KW-0066">ATP synthesis</keyword>
<dbReference type="Proteomes" id="UP000887575">
    <property type="component" value="Unassembled WGS sequence"/>
</dbReference>
<comment type="similarity">
    <text evidence="2">Belongs to the ATPase g subunit family.</text>
</comment>
<keyword evidence="4" id="KW-0138">CF(0)</keyword>